<dbReference type="Pfam" id="PF19313">
    <property type="entry name" value="DUF5916"/>
    <property type="match status" value="1"/>
</dbReference>
<evidence type="ECO:0000313" key="2">
    <source>
        <dbReference type="EMBL" id="SVB00723.1"/>
    </source>
</evidence>
<evidence type="ECO:0000259" key="1">
    <source>
        <dbReference type="Pfam" id="PF19313"/>
    </source>
</evidence>
<feature type="domain" description="DUF5916" evidence="1">
    <location>
        <begin position="153"/>
        <end position="703"/>
    </location>
</feature>
<name>A0A382AIA9_9ZZZZ</name>
<dbReference type="InterPro" id="IPR045670">
    <property type="entry name" value="DUF5916"/>
</dbReference>
<gene>
    <name evidence="2" type="ORF">METZ01_LOCUS153577</name>
</gene>
<protein>
    <recommendedName>
        <fullName evidence="1">DUF5916 domain-containing protein</fullName>
    </recommendedName>
</protein>
<proteinExistence type="predicted"/>
<reference evidence="2" key="1">
    <citation type="submission" date="2018-05" db="EMBL/GenBank/DDBJ databases">
        <authorList>
            <person name="Lanie J.A."/>
            <person name="Ng W.-L."/>
            <person name="Kazmierczak K.M."/>
            <person name="Andrzejewski T.M."/>
            <person name="Davidsen T.M."/>
            <person name="Wayne K.J."/>
            <person name="Tettelin H."/>
            <person name="Glass J.I."/>
            <person name="Rusch D."/>
            <person name="Podicherti R."/>
            <person name="Tsui H.-C.T."/>
            <person name="Winkler M.E."/>
        </authorList>
    </citation>
    <scope>NUCLEOTIDE SEQUENCE</scope>
</reference>
<dbReference type="Gene3D" id="2.60.40.1190">
    <property type="match status" value="1"/>
</dbReference>
<accession>A0A382AIA9</accession>
<dbReference type="EMBL" id="UINC01025335">
    <property type="protein sequence ID" value="SVB00723.1"/>
    <property type="molecule type" value="Genomic_DNA"/>
</dbReference>
<feature type="non-terminal residue" evidence="2">
    <location>
        <position position="1"/>
    </location>
</feature>
<dbReference type="AlphaFoldDB" id="A0A382AIA9"/>
<dbReference type="SUPFAM" id="SSF49344">
    <property type="entry name" value="CBD9-like"/>
    <property type="match status" value="1"/>
</dbReference>
<sequence>NFDPNPEKIMARMSRRDDWEEGFEFNSDWVGFGIDSRNDDKTGYWFAVNAAEVQVDVAISGDGYGGFDETWNAVWDSKVALHQLGWSAEIRVPFNVFQYSKERIQEWGATFQRGYYNNQEEINWPGRAKGVRGIVPHFGVLKGIEDIPQPRNIELVPYLLSGKTKKDATESIENIGLDTRFNLNSNTTLNVTFNPDFGQVQADPSVLNLSAFETRLDERRPFFVQGANFFKSRLNLFNSRRIGRRPDYYAPDSGTIIKRPNETTILGAAKILGETSSGLRYGIIDAVTNREYGTREYEVNGNIEKDNFLLEPYTNYFVGRVEKPVINELSTIGIMGTDLRRQGESDKASVLNFDWSLKLMENKLSFTGQAANSITSDNTGYGGRFILSYRNPEWWELSSWGSFTDKNFNVNDMGYQQRNNNWYAGLRGSIRRDYPKSIFLNQSLQIKLSLGGLGNGLITRQNVEIEQDNDFKNYWGLGWQIEYNPEVFEDDDLYRDPRAVIIKDEAWQSFNIWFRTDRRKKFVLRPRIDINQGSVRGIGTSYGLELTLRPTEKINLSVSSSKENEPRSMQWVGIIEDQSNVNIIYANTQQEQLNTELRLDIAFSPTMTFEAYYQPFKVEMDYVDYNRLVEEKSLNVLPYQYNEDKDFRINNQVGTFVFRWEYSPGSLIYAVYNLNNNRYYSFEDKVWDNSQSNSLFLKLDYFFQI</sequence>
<organism evidence="2">
    <name type="scientific">marine metagenome</name>
    <dbReference type="NCBI Taxonomy" id="408172"/>
    <lineage>
        <taxon>unclassified sequences</taxon>
        <taxon>metagenomes</taxon>
        <taxon>ecological metagenomes</taxon>
    </lineage>
</organism>